<evidence type="ECO:0000256" key="3">
    <source>
        <dbReference type="ARBA" id="ARBA00022475"/>
    </source>
</evidence>
<keyword evidence="5 7" id="KW-1133">Transmembrane helix</keyword>
<keyword evidence="3" id="KW-1003">Cell membrane</keyword>
<dbReference type="GO" id="GO:0042918">
    <property type="term" value="P:alkanesulfonate transmembrane transport"/>
    <property type="evidence" value="ECO:0007669"/>
    <property type="project" value="UniProtKB-ARBA"/>
</dbReference>
<dbReference type="Proteomes" id="UP000247555">
    <property type="component" value="Unassembled WGS sequence"/>
</dbReference>
<dbReference type="Gene3D" id="1.10.3720.10">
    <property type="entry name" value="MetI-like"/>
    <property type="match status" value="1"/>
</dbReference>
<evidence type="ECO:0000313" key="9">
    <source>
        <dbReference type="EMBL" id="PXX74609.1"/>
    </source>
</evidence>
<evidence type="ECO:0000256" key="5">
    <source>
        <dbReference type="ARBA" id="ARBA00022989"/>
    </source>
</evidence>
<dbReference type="PANTHER" id="PTHR30151">
    <property type="entry name" value="ALKANE SULFONATE ABC TRANSPORTER-RELATED, MEMBRANE SUBUNIT"/>
    <property type="match status" value="1"/>
</dbReference>
<sequence length="278" mass="29386">MPSVFSSALPGLTGLSAPRWRLRLRHPLTLGLFSVALLWLIWQIAAGSGWIQPLFLPAPQAVLAKLALAAGQGFMDATLWQHLAASLSRIGLALLAAVAVGVPLGLAMGVSPVLRGLLDPLIEGYRPVPPLAYLPLIVIWCGIGELSKVLLIFLAMLAPIVLSATHGVTRVSPSRLRAAQSLGASRRQLLWRVVLPTALPDILTGLRIGLGAGWSTLVAAELVAATRGLGFMVQSAAQFLVTDMVLAGIVVIGGIAFVLELGLRALQQRLCPWHGQQD</sequence>
<keyword evidence="2 7" id="KW-0813">Transport</keyword>
<feature type="transmembrane region" description="Helical" evidence="7">
    <location>
        <begin position="28"/>
        <end position="50"/>
    </location>
</feature>
<evidence type="ECO:0000256" key="7">
    <source>
        <dbReference type="RuleBase" id="RU363032"/>
    </source>
</evidence>
<name>A0A318KRP3_9NEIS</name>
<dbReference type="SUPFAM" id="SSF161098">
    <property type="entry name" value="MetI-like"/>
    <property type="match status" value="1"/>
</dbReference>
<feature type="transmembrane region" description="Helical" evidence="7">
    <location>
        <begin position="92"/>
        <end position="117"/>
    </location>
</feature>
<evidence type="ECO:0000313" key="10">
    <source>
        <dbReference type="Proteomes" id="UP000247555"/>
    </source>
</evidence>
<dbReference type="Pfam" id="PF00528">
    <property type="entry name" value="BPD_transp_1"/>
    <property type="match status" value="1"/>
</dbReference>
<comment type="similarity">
    <text evidence="7">Belongs to the binding-protein-dependent transport system permease family.</text>
</comment>
<feature type="transmembrane region" description="Helical" evidence="7">
    <location>
        <begin position="236"/>
        <end position="259"/>
    </location>
</feature>
<keyword evidence="4 7" id="KW-0812">Transmembrane</keyword>
<accession>A0A318KRP3</accession>
<evidence type="ECO:0000256" key="2">
    <source>
        <dbReference type="ARBA" id="ARBA00022448"/>
    </source>
</evidence>
<gene>
    <name evidence="9" type="ORF">DFR34_13031</name>
</gene>
<feature type="transmembrane region" description="Helical" evidence="7">
    <location>
        <begin position="137"/>
        <end position="168"/>
    </location>
</feature>
<reference evidence="9 10" key="1">
    <citation type="submission" date="2018-05" db="EMBL/GenBank/DDBJ databases">
        <title>Genomic Encyclopedia of Type Strains, Phase IV (KMG-IV): sequencing the most valuable type-strain genomes for metagenomic binning, comparative biology and taxonomic classification.</title>
        <authorList>
            <person name="Goeker M."/>
        </authorList>
    </citation>
    <scope>NUCLEOTIDE SEQUENCE [LARGE SCALE GENOMIC DNA]</scope>
    <source>
        <strain evidence="9 10">DSM 29661</strain>
    </source>
</reference>
<dbReference type="OrthoDB" id="8138334at2"/>
<dbReference type="PANTHER" id="PTHR30151:SF25">
    <property type="entry name" value="TAURINE TRANSPORT SYSTEM PERMEASE PROTEIN TAUC"/>
    <property type="match status" value="1"/>
</dbReference>
<dbReference type="GO" id="GO:0005886">
    <property type="term" value="C:plasma membrane"/>
    <property type="evidence" value="ECO:0007669"/>
    <property type="project" value="UniProtKB-SubCell"/>
</dbReference>
<dbReference type="CDD" id="cd06261">
    <property type="entry name" value="TM_PBP2"/>
    <property type="match status" value="1"/>
</dbReference>
<evidence type="ECO:0000256" key="1">
    <source>
        <dbReference type="ARBA" id="ARBA00004651"/>
    </source>
</evidence>
<evidence type="ECO:0000256" key="4">
    <source>
        <dbReference type="ARBA" id="ARBA00022692"/>
    </source>
</evidence>
<keyword evidence="6 7" id="KW-0472">Membrane</keyword>
<dbReference type="AlphaFoldDB" id="A0A318KRP3"/>
<dbReference type="GO" id="GO:0010438">
    <property type="term" value="P:cellular response to sulfur starvation"/>
    <property type="evidence" value="ECO:0007669"/>
    <property type="project" value="TreeGrafter"/>
</dbReference>
<protein>
    <submittedName>
        <fullName evidence="9">Taurine transport system permease protein</fullName>
    </submittedName>
</protein>
<feature type="transmembrane region" description="Helical" evidence="7">
    <location>
        <begin position="189"/>
        <end position="210"/>
    </location>
</feature>
<dbReference type="InterPro" id="IPR035906">
    <property type="entry name" value="MetI-like_sf"/>
</dbReference>
<evidence type="ECO:0000256" key="6">
    <source>
        <dbReference type="ARBA" id="ARBA00023136"/>
    </source>
</evidence>
<dbReference type="PROSITE" id="PS50928">
    <property type="entry name" value="ABC_TM1"/>
    <property type="match status" value="1"/>
</dbReference>
<proteinExistence type="inferred from homology"/>
<comment type="caution">
    <text evidence="9">The sequence shown here is derived from an EMBL/GenBank/DDBJ whole genome shotgun (WGS) entry which is preliminary data.</text>
</comment>
<dbReference type="InterPro" id="IPR000515">
    <property type="entry name" value="MetI-like"/>
</dbReference>
<evidence type="ECO:0000259" key="8">
    <source>
        <dbReference type="PROSITE" id="PS50928"/>
    </source>
</evidence>
<dbReference type="RefSeq" id="WP_110392021.1">
    <property type="nucleotide sequence ID" value="NZ_QJKI01000030.1"/>
</dbReference>
<dbReference type="NCBIfam" id="NF007545">
    <property type="entry name" value="PRK10160.1"/>
    <property type="match status" value="1"/>
</dbReference>
<organism evidence="9 10">
    <name type="scientific">Rivihabitans pingtungensis</name>
    <dbReference type="NCBI Taxonomy" id="1054498"/>
    <lineage>
        <taxon>Bacteria</taxon>
        <taxon>Pseudomonadati</taxon>
        <taxon>Pseudomonadota</taxon>
        <taxon>Betaproteobacteria</taxon>
        <taxon>Neisseriales</taxon>
        <taxon>Aquaspirillaceae</taxon>
        <taxon>Rivihabitans</taxon>
    </lineage>
</organism>
<dbReference type="FunFam" id="1.10.3720.10:FF:000003">
    <property type="entry name" value="Aliphatic sulfonate ABC transporter permease"/>
    <property type="match status" value="1"/>
</dbReference>
<dbReference type="EMBL" id="QJKI01000030">
    <property type="protein sequence ID" value="PXX74609.1"/>
    <property type="molecule type" value="Genomic_DNA"/>
</dbReference>
<feature type="domain" description="ABC transmembrane type-1" evidence="8">
    <location>
        <begin position="83"/>
        <end position="263"/>
    </location>
</feature>
<keyword evidence="10" id="KW-1185">Reference proteome</keyword>
<comment type="subcellular location">
    <subcellularLocation>
        <location evidence="1 7">Cell membrane</location>
        <topology evidence="1 7">Multi-pass membrane protein</topology>
    </subcellularLocation>
</comment>